<evidence type="ECO:0000313" key="2">
    <source>
        <dbReference type="EMBL" id="CAA9490611.1"/>
    </source>
</evidence>
<feature type="compositionally biased region" description="Low complexity" evidence="1">
    <location>
        <begin position="167"/>
        <end position="177"/>
    </location>
</feature>
<feature type="compositionally biased region" description="Basic residues" evidence="1">
    <location>
        <begin position="447"/>
        <end position="468"/>
    </location>
</feature>
<sequence>ADPARCALGGGGGARRPRRRGGARPAPAPPRDPAQLPRRRARALPPRGARPRAAPVRRGLEQRGAPVLPRPAPLGVRVVQGAAEHLRLRDGRRDGRRRRPHRAQAGRVPAARAGARPARRSPGVPLRAREGPGRRAPPPARVPPALGGEHLRDELRLPVAPGGGGAQPRRGAGAVPAEHGGGRAGARAPPRRRARLPDRDGLLRLPRGGRGVQPRAPAPAPGRGPGPRAGDQALPGRQAGARRDAARGEGHAGDRGDPRGPPGRGLRLAAAAHRVRRRGRPRRVRRAPRRGDGAARRHQGGGGRPGLLARPRRPHGRDGRRPGLRHDRRRRGRHGRRPAGLRRPRRAAVQDRLLAGLRRLRRGGARRRRGLRRRGPPGLPGRGAVRLRAGLRHGERRAGGDAGHRLHPGPEVPPGDLPHGRGHAVQVAHARPGSGPQARARGELRARAARRGARALPRARRAASRARGSRPGGDRLGALPVGGAARGVRLRAGVADPRRRHPGGDRGPRRDRAGAQGAGSGGRARARRRVGGGPGAHDGAARRLGVGLRGGGRL</sequence>
<feature type="compositionally biased region" description="Basic and acidic residues" evidence="1">
    <location>
        <begin position="316"/>
        <end position="325"/>
    </location>
</feature>
<feature type="compositionally biased region" description="Low complexity" evidence="1">
    <location>
        <begin position="43"/>
        <end position="57"/>
    </location>
</feature>
<feature type="compositionally biased region" description="Basic and acidic residues" evidence="1">
    <location>
        <begin position="392"/>
        <end position="404"/>
    </location>
</feature>
<proteinExistence type="predicted"/>
<accession>A0A6J4SDB3</accession>
<dbReference type="EC" id="1.4.7.1" evidence="2"/>
<feature type="compositionally biased region" description="Low complexity" evidence="1">
    <location>
        <begin position="105"/>
        <end position="126"/>
    </location>
</feature>
<feature type="non-terminal residue" evidence="2">
    <location>
        <position position="554"/>
    </location>
</feature>
<feature type="compositionally biased region" description="Basic and acidic residues" evidence="1">
    <location>
        <begin position="241"/>
        <end position="258"/>
    </location>
</feature>
<feature type="non-terminal residue" evidence="2">
    <location>
        <position position="1"/>
    </location>
</feature>
<dbReference type="AlphaFoldDB" id="A0A6J4SDB3"/>
<reference evidence="2" key="1">
    <citation type="submission" date="2020-02" db="EMBL/GenBank/DDBJ databases">
        <authorList>
            <person name="Meier V. D."/>
        </authorList>
    </citation>
    <scope>NUCLEOTIDE SEQUENCE</scope>
    <source>
        <strain evidence="2">AVDCRST_MAG13</strain>
    </source>
</reference>
<gene>
    <name evidence="2" type="ORF">AVDCRST_MAG13-1716</name>
</gene>
<protein>
    <submittedName>
        <fullName evidence="2">Ferredoxin-dependent glutamate synthase</fullName>
        <ecNumber evidence="2">1.4.7.1</ecNumber>
    </submittedName>
</protein>
<feature type="compositionally biased region" description="Basic residues" evidence="1">
    <location>
        <begin position="273"/>
        <end position="288"/>
    </location>
</feature>
<feature type="compositionally biased region" description="Basic residues" evidence="1">
    <location>
        <begin position="326"/>
        <end position="346"/>
    </location>
</feature>
<keyword evidence="2" id="KW-0560">Oxidoreductase</keyword>
<feature type="compositionally biased region" description="Basic residues" evidence="1">
    <location>
        <begin position="94"/>
        <end position="104"/>
    </location>
</feature>
<evidence type="ECO:0000256" key="1">
    <source>
        <dbReference type="SAM" id="MobiDB-lite"/>
    </source>
</evidence>
<feature type="compositionally biased region" description="Basic and acidic residues" evidence="1">
    <location>
        <begin position="502"/>
        <end position="513"/>
    </location>
</feature>
<feature type="region of interest" description="Disordered" evidence="1">
    <location>
        <begin position="1"/>
        <end position="554"/>
    </location>
</feature>
<dbReference type="GO" id="GO:0016041">
    <property type="term" value="F:glutamate synthase (ferredoxin) activity"/>
    <property type="evidence" value="ECO:0007669"/>
    <property type="project" value="UniProtKB-EC"/>
</dbReference>
<dbReference type="EMBL" id="CADCVO010000270">
    <property type="protein sequence ID" value="CAA9490611.1"/>
    <property type="molecule type" value="Genomic_DNA"/>
</dbReference>
<organism evidence="2">
    <name type="scientific">uncultured Solirubrobacteraceae bacterium</name>
    <dbReference type="NCBI Taxonomy" id="1162706"/>
    <lineage>
        <taxon>Bacteria</taxon>
        <taxon>Bacillati</taxon>
        <taxon>Actinomycetota</taxon>
        <taxon>Thermoleophilia</taxon>
        <taxon>Solirubrobacterales</taxon>
        <taxon>Solirubrobacteraceae</taxon>
        <taxon>environmental samples</taxon>
    </lineage>
</organism>
<feature type="compositionally biased region" description="Basic and acidic residues" evidence="1">
    <location>
        <begin position="84"/>
        <end position="93"/>
    </location>
</feature>
<feature type="compositionally biased region" description="Basic residues" evidence="1">
    <location>
        <begin position="358"/>
        <end position="375"/>
    </location>
</feature>
<feature type="compositionally biased region" description="Low complexity" evidence="1">
    <location>
        <begin position="481"/>
        <end position="495"/>
    </location>
</feature>
<name>A0A6J4SDB3_9ACTN</name>